<dbReference type="PANTHER" id="PTHR46376:SF2">
    <property type="entry name" value="DISTRACTED, ISOFORM B"/>
    <property type="match status" value="1"/>
</dbReference>
<dbReference type="RefSeq" id="WP_089893236.1">
    <property type="nucleotide sequence ID" value="NZ_FNGV01000012.1"/>
</dbReference>
<dbReference type="EMBL" id="FNGV01000012">
    <property type="protein sequence ID" value="SDM64404.1"/>
    <property type="molecule type" value="Genomic_DNA"/>
</dbReference>
<dbReference type="Gene3D" id="2.120.10.80">
    <property type="entry name" value="Kelch-type beta propeller"/>
    <property type="match status" value="1"/>
</dbReference>
<sequence>MKILSFLTIMSLSVVFWSCTKEDSYLPEDHQEATTETTNFRYTLQKCMVESRVERKTVPFEQLHSNSVVYFKEHYWSITYRIEVAEDGWESARSEVWISKNGKDWKLRASPQFSGRFGHSLIVNDNKIWMIGGMSPVDALPELSAEVWYSGNGENWVQNSNAPFQPDQSNGAVVFQNKIFVFEYGLNENRGSQRVFSSTDGRNWTLVNKNAFPSASEGKAIGFNKHIYFIGGRNFDTGISDKIWKSSNGQNWELVETRTSGCVRSDFLPRYAHAIVVHNGQVWLVGGKTTDGTQNDIWHSKDMVNWQGVYANPRIPSLFGHTLISTNNDILILGGQSQPDPLLAADPFQQIWSLTTN</sequence>
<keyword evidence="1" id="KW-0880">Kelch repeat</keyword>
<proteinExistence type="predicted"/>
<evidence type="ECO:0000259" key="3">
    <source>
        <dbReference type="Pfam" id="PF25852"/>
    </source>
</evidence>
<reference evidence="4 5" key="1">
    <citation type="submission" date="2016-10" db="EMBL/GenBank/DDBJ databases">
        <authorList>
            <person name="de Groot N.N."/>
        </authorList>
    </citation>
    <scope>NUCLEOTIDE SEQUENCE [LARGE SCALE GENOMIC DNA]</scope>
    <source>
        <strain evidence="4 5">DSM 19886</strain>
    </source>
</reference>
<keyword evidence="2" id="KW-0677">Repeat</keyword>
<dbReference type="InterPro" id="IPR058667">
    <property type="entry name" value="DUF6242_C"/>
</dbReference>
<name>A0A1G9UWS6_9FLAO</name>
<dbReference type="Proteomes" id="UP000199440">
    <property type="component" value="Unassembled WGS sequence"/>
</dbReference>
<evidence type="ECO:0000313" key="5">
    <source>
        <dbReference type="Proteomes" id="UP000199440"/>
    </source>
</evidence>
<feature type="domain" description="DUF6242" evidence="3">
    <location>
        <begin position="225"/>
        <end position="352"/>
    </location>
</feature>
<organism evidence="4 5">
    <name type="scientific">Kriegella aquimaris</name>
    <dbReference type="NCBI Taxonomy" id="192904"/>
    <lineage>
        <taxon>Bacteria</taxon>
        <taxon>Pseudomonadati</taxon>
        <taxon>Bacteroidota</taxon>
        <taxon>Flavobacteriia</taxon>
        <taxon>Flavobacteriales</taxon>
        <taxon>Flavobacteriaceae</taxon>
        <taxon>Kriegella</taxon>
    </lineage>
</organism>
<dbReference type="STRING" id="192904.SAMN04488514_11212"/>
<gene>
    <name evidence="4" type="ORF">SAMN04488514_11212</name>
</gene>
<evidence type="ECO:0000256" key="1">
    <source>
        <dbReference type="ARBA" id="ARBA00022441"/>
    </source>
</evidence>
<dbReference type="Pfam" id="PF25852">
    <property type="entry name" value="DUF6242_C"/>
    <property type="match status" value="1"/>
</dbReference>
<evidence type="ECO:0000256" key="2">
    <source>
        <dbReference type="ARBA" id="ARBA00022737"/>
    </source>
</evidence>
<dbReference type="PANTHER" id="PTHR46376">
    <property type="entry name" value="LEUCINE-ZIPPER-LIKE TRANSCRIPTIONAL REGULATOR 1"/>
    <property type="match status" value="1"/>
</dbReference>
<accession>A0A1G9UWS6</accession>
<protein>
    <submittedName>
        <fullName evidence="4">Kelch motif-containing protein</fullName>
    </submittedName>
</protein>
<dbReference type="InterPro" id="IPR015915">
    <property type="entry name" value="Kelch-typ_b-propeller"/>
</dbReference>
<dbReference type="SUPFAM" id="SSF117281">
    <property type="entry name" value="Kelch motif"/>
    <property type="match status" value="1"/>
</dbReference>
<keyword evidence="5" id="KW-1185">Reference proteome</keyword>
<dbReference type="AlphaFoldDB" id="A0A1G9UWS6"/>
<evidence type="ECO:0000313" key="4">
    <source>
        <dbReference type="EMBL" id="SDM64404.1"/>
    </source>
</evidence>
<dbReference type="OrthoDB" id="211220at2"/>
<dbReference type="InterPro" id="IPR051568">
    <property type="entry name" value="LZTR1/Attractin"/>
</dbReference>